<keyword evidence="4" id="KW-1185">Reference proteome</keyword>
<feature type="domain" description="Protein kinase" evidence="2">
    <location>
        <begin position="583"/>
        <end position="881"/>
    </location>
</feature>
<feature type="repeat" description="ANK" evidence="1">
    <location>
        <begin position="1111"/>
        <end position="1143"/>
    </location>
</feature>
<dbReference type="InterPro" id="IPR011009">
    <property type="entry name" value="Kinase-like_dom_sf"/>
</dbReference>
<protein>
    <recommendedName>
        <fullName evidence="2">Protein kinase domain-containing protein</fullName>
    </recommendedName>
</protein>
<dbReference type="GO" id="GO:0004674">
    <property type="term" value="F:protein serine/threonine kinase activity"/>
    <property type="evidence" value="ECO:0007669"/>
    <property type="project" value="TreeGrafter"/>
</dbReference>
<evidence type="ECO:0000256" key="1">
    <source>
        <dbReference type="PROSITE-ProRule" id="PRU00023"/>
    </source>
</evidence>
<dbReference type="SUPFAM" id="SSF48403">
    <property type="entry name" value="Ankyrin repeat"/>
    <property type="match status" value="2"/>
</dbReference>
<reference evidence="3 4" key="1">
    <citation type="submission" date="2017-06" db="EMBL/GenBank/DDBJ databases">
        <title>Comparative genomic analysis of Ambrosia Fusariam Clade fungi.</title>
        <authorList>
            <person name="Stajich J.E."/>
            <person name="Carrillo J."/>
            <person name="Kijimoto T."/>
            <person name="Eskalen A."/>
            <person name="O'Donnell K."/>
            <person name="Kasson M."/>
        </authorList>
    </citation>
    <scope>NUCLEOTIDE SEQUENCE [LARGE SCALE GENOMIC DNA]</scope>
    <source>
        <strain evidence="3 4">UCR1854</strain>
    </source>
</reference>
<evidence type="ECO:0000313" key="3">
    <source>
        <dbReference type="EMBL" id="RTE81544.1"/>
    </source>
</evidence>
<gene>
    <name evidence="3" type="ORF">BHE90_003964</name>
</gene>
<dbReference type="InterPro" id="IPR000719">
    <property type="entry name" value="Prot_kinase_dom"/>
</dbReference>
<dbReference type="PROSITE" id="PS50297">
    <property type="entry name" value="ANK_REP_REGION"/>
    <property type="match status" value="1"/>
</dbReference>
<comment type="caution">
    <text evidence="3">The sequence shown here is derived from an EMBL/GenBank/DDBJ whole genome shotgun (WGS) entry which is preliminary data.</text>
</comment>
<dbReference type="GO" id="GO:0005524">
    <property type="term" value="F:ATP binding"/>
    <property type="evidence" value="ECO:0007669"/>
    <property type="project" value="InterPro"/>
</dbReference>
<accession>A0A430M0W1</accession>
<organism evidence="3 4">
    <name type="scientific">Fusarium euwallaceae</name>
    <dbReference type="NCBI Taxonomy" id="1147111"/>
    <lineage>
        <taxon>Eukaryota</taxon>
        <taxon>Fungi</taxon>
        <taxon>Dikarya</taxon>
        <taxon>Ascomycota</taxon>
        <taxon>Pezizomycotina</taxon>
        <taxon>Sordariomycetes</taxon>
        <taxon>Hypocreomycetidae</taxon>
        <taxon>Hypocreales</taxon>
        <taxon>Nectriaceae</taxon>
        <taxon>Fusarium</taxon>
        <taxon>Fusarium solani species complex</taxon>
    </lineage>
</organism>
<dbReference type="PROSITE" id="PS50088">
    <property type="entry name" value="ANK_REPEAT"/>
    <property type="match status" value="1"/>
</dbReference>
<dbReference type="PANTHER" id="PTHR24359:SF1">
    <property type="entry name" value="INHIBITOR OF NUCLEAR FACTOR KAPPA-B KINASE EPSILON SUBUNIT HOMOLOG 1-RELATED"/>
    <property type="match status" value="1"/>
</dbReference>
<feature type="domain" description="Protein kinase" evidence="2">
    <location>
        <begin position="141"/>
        <end position="475"/>
    </location>
</feature>
<dbReference type="PROSITE" id="PS00108">
    <property type="entry name" value="PROTEIN_KINASE_ST"/>
    <property type="match status" value="1"/>
</dbReference>
<dbReference type="InterPro" id="IPR008271">
    <property type="entry name" value="Ser/Thr_kinase_AS"/>
</dbReference>
<sequence>MEDRTSYLQAKLKDIKTTAINDTSFYVFADVRRIVTKDAITELTAPYIPDHQHRKLVEDVLEDGVRLFCILFLMDRLDLLQPFLTHDVRDSRLPYQEAELKRMLPTLDVSSFLDLRRQFFPWSFKGNRRHLVLPDDTVLPFISEEFMDTGAGGTVSLVTIPSELQDFDQQQDDPTVKVVRKCIKPVANASATKAIFDRERECLELYERLRHPSIIPLLGSYTIGESHNLLFPRYQMNLEEFLKREKTDDFHQHVTMSAAIADLASAVQAVHEVTIRSEVRPLYLTKYGFHHDIRPANILVSDGRFILADFGLAYPKPYDTDRPPNITWNSNVGHYIAPECMDRYFEHQIVGRSYDIWAFGCLLSELATYIELGPGGVERFRKSREADTYYDIPWGNGYFFEADPSGRGARLKSEVAVWFQSLVNASKDSITPLLIAVSKQMLSPEPKQRPTMEQSLSHLSAHEDTEAQLYQHPSYVYDNTRFEKNHDRYSLGIVLLEVAYWKPVQEVRKNEKSMNITQFRERLLSNLSWGEPSLPPPSQSISLIIERDIQLVDNSTPLPILSLVTRLVRMLRTRGLREYLFGEESGIPIGEGATYQVAMIESVQFVRDGHRAVARKTAKFMIPKRLQATGMYQQELHTLRVVSFEIELLSHPAIQKHPHIASLAGFSWNESAGGYAPCLIMEMATYGNARSFTSSRVLSETERSTLCGHVASGLDFLHASSIVHGDVKQENVLVFSDDQSTTGFTAKITDFERSPQSGENFRYTGTVRYNAPEIQNGCLEVEPGQLWRCDVFAFGLLVLEVFSGSRTYDDIDARFPLRSSIEKGAACDSEQALPLALKLAENFRIISLAGMQTCQAILRLTLPHSPAHRLPHGWREVHELLETNIVPFESSAVLLTTMDPSSYSMTDLCGGIADNRDNVAGALWSDLQHAAETLLSDQDKGKAAFSLFICYAVGSYSTCKSIEEALEFVTSAAEAGYPPALLCGKRIFQANQIPVHHIFEKEPDDPNLRKMLYAVQRVPSAKFFSRMIQLLLPQTLRAQQAEALGLLPDHQVGQADFVNWITLKHEEIGKAAFQKFAEDALLFHHAVVRSDFAACKSLVALGCNVNRENSAGITPLHLTVLCAEVGMFKFLLAHGAVVKLTWDSRIALLHWLVVLPEEEVPRIVQGFLSMLDDDDKRSKVCNSKLDFNLDDLGLTLKGSPLEWAISCRNLTMVKALTAPGLHIPATSMKLISLAVGLGVVEILRHLLETDSVLQGLSPLDRYEIFAHLGNRGSDLARWIMHGSSHQDSVSQVIDTLENFGIRLPAKRGSEIDGKETSLGPVRRAAVGNHVGVLKELLRRGLDVHENDPTTKPTVLEDALRHGRLHGPEHRFMESLQLLLSHGANTGAQPMLHAACSEDIPIRIFKFLLQEDIASINVEYQGTTPLLELLRPPVQSDLYAKVQALVEAGSNINVEVADGKLDQEEWKCCWTPLAYSLYYLNWDIAEYLLDKGASLEYGSSSGYLSTVLHLLIFKALRFCPGFQQKEYFKLVDIIESLLSHQEARETGLINKVNYQGIDALRLSVMFGLVHIVMILMDERHGLGRDSIQGVVSLMPSLLMPVMAPKFVAFDEAERDMIKSRNLPCYMISEYAEHLQEIYKFLSEHVDMGRAIGKTRVGPW</sequence>
<dbReference type="PANTHER" id="PTHR24359">
    <property type="entry name" value="SERINE/THREONINE-PROTEIN KINASE SBK1"/>
    <property type="match status" value="1"/>
</dbReference>
<dbReference type="CDD" id="cd00180">
    <property type="entry name" value="PKc"/>
    <property type="match status" value="1"/>
</dbReference>
<dbReference type="InterPro" id="IPR036770">
    <property type="entry name" value="Ankyrin_rpt-contain_sf"/>
</dbReference>
<dbReference type="PROSITE" id="PS50011">
    <property type="entry name" value="PROTEIN_KINASE_DOM"/>
    <property type="match status" value="2"/>
</dbReference>
<evidence type="ECO:0000259" key="2">
    <source>
        <dbReference type="PROSITE" id="PS50011"/>
    </source>
</evidence>
<evidence type="ECO:0000313" key="4">
    <source>
        <dbReference type="Proteomes" id="UP000287124"/>
    </source>
</evidence>
<dbReference type="InterPro" id="IPR002110">
    <property type="entry name" value="Ankyrin_rpt"/>
</dbReference>
<dbReference type="SMART" id="SM00248">
    <property type="entry name" value="ANK"/>
    <property type="match status" value="8"/>
</dbReference>
<dbReference type="Proteomes" id="UP000287124">
    <property type="component" value="Unassembled WGS sequence"/>
</dbReference>
<dbReference type="Gene3D" id="1.25.40.20">
    <property type="entry name" value="Ankyrin repeat-containing domain"/>
    <property type="match status" value="2"/>
</dbReference>
<dbReference type="Pfam" id="PF00069">
    <property type="entry name" value="Pkinase"/>
    <property type="match status" value="2"/>
</dbReference>
<dbReference type="SMART" id="SM00220">
    <property type="entry name" value="S_TKc"/>
    <property type="match status" value="1"/>
</dbReference>
<dbReference type="Gene3D" id="1.10.510.10">
    <property type="entry name" value="Transferase(Phosphotransferase) domain 1"/>
    <property type="match status" value="2"/>
</dbReference>
<dbReference type="SUPFAM" id="SSF56112">
    <property type="entry name" value="Protein kinase-like (PK-like)"/>
    <property type="match status" value="2"/>
</dbReference>
<dbReference type="EMBL" id="MIKF01000039">
    <property type="protein sequence ID" value="RTE81544.1"/>
    <property type="molecule type" value="Genomic_DNA"/>
</dbReference>
<proteinExistence type="predicted"/>
<keyword evidence="1" id="KW-0040">ANK repeat</keyword>
<name>A0A430M0W1_9HYPO</name>